<dbReference type="InterPro" id="IPR051438">
    <property type="entry name" value="RNF_E3_ubiq-protein_ligase"/>
</dbReference>
<dbReference type="SMART" id="SM00184">
    <property type="entry name" value="RING"/>
    <property type="match status" value="1"/>
</dbReference>
<keyword evidence="6" id="KW-0472">Membrane</keyword>
<dbReference type="SUPFAM" id="SSF57850">
    <property type="entry name" value="RING/U-box"/>
    <property type="match status" value="1"/>
</dbReference>
<dbReference type="KEGG" id="spu:115920171"/>
<dbReference type="GeneID" id="115920171"/>
<organism evidence="8 9">
    <name type="scientific">Strongylocentrotus purpuratus</name>
    <name type="common">Purple sea urchin</name>
    <dbReference type="NCBI Taxonomy" id="7668"/>
    <lineage>
        <taxon>Eukaryota</taxon>
        <taxon>Metazoa</taxon>
        <taxon>Echinodermata</taxon>
        <taxon>Eleutherozoa</taxon>
        <taxon>Echinozoa</taxon>
        <taxon>Echinoidea</taxon>
        <taxon>Euechinoidea</taxon>
        <taxon>Echinacea</taxon>
        <taxon>Camarodonta</taxon>
        <taxon>Echinidea</taxon>
        <taxon>Strongylocentrotidae</taxon>
        <taxon>Strongylocentrotus</taxon>
    </lineage>
</organism>
<evidence type="ECO:0000256" key="1">
    <source>
        <dbReference type="ARBA" id="ARBA00022723"/>
    </source>
</evidence>
<keyword evidence="6" id="KW-1133">Transmembrane helix</keyword>
<dbReference type="PANTHER" id="PTHR46016">
    <property type="entry name" value="ZINC FINGER, RING/FYVE/PHD-TYPE"/>
    <property type="match status" value="1"/>
</dbReference>
<dbReference type="RefSeq" id="XP_030831063.1">
    <property type="nucleotide sequence ID" value="XM_030975203.1"/>
</dbReference>
<evidence type="ECO:0000256" key="2">
    <source>
        <dbReference type="ARBA" id="ARBA00022771"/>
    </source>
</evidence>
<dbReference type="AlphaFoldDB" id="A0A7M7N4C6"/>
<dbReference type="Gene3D" id="3.30.40.10">
    <property type="entry name" value="Zinc/RING finger domain, C3HC4 (zinc finger)"/>
    <property type="match status" value="1"/>
</dbReference>
<dbReference type="InterPro" id="IPR018957">
    <property type="entry name" value="Znf_C3HC4_RING-type"/>
</dbReference>
<dbReference type="CDD" id="cd16449">
    <property type="entry name" value="RING-HC"/>
    <property type="match status" value="1"/>
</dbReference>
<dbReference type="Pfam" id="PF00097">
    <property type="entry name" value="zf-C3HC4"/>
    <property type="match status" value="1"/>
</dbReference>
<accession>A0A7M7N4C6</accession>
<keyword evidence="2 4" id="KW-0863">Zinc-finger</keyword>
<evidence type="ECO:0000313" key="9">
    <source>
        <dbReference type="Proteomes" id="UP000007110"/>
    </source>
</evidence>
<keyword evidence="3" id="KW-0862">Zinc</keyword>
<dbReference type="InterPro" id="IPR001841">
    <property type="entry name" value="Znf_RING"/>
</dbReference>
<dbReference type="Proteomes" id="UP000007110">
    <property type="component" value="Unassembled WGS sequence"/>
</dbReference>
<reference evidence="9" key="1">
    <citation type="submission" date="2015-02" db="EMBL/GenBank/DDBJ databases">
        <title>Genome sequencing for Strongylocentrotus purpuratus.</title>
        <authorList>
            <person name="Murali S."/>
            <person name="Liu Y."/>
            <person name="Vee V."/>
            <person name="English A."/>
            <person name="Wang M."/>
            <person name="Skinner E."/>
            <person name="Han Y."/>
            <person name="Muzny D.M."/>
            <person name="Worley K.C."/>
            <person name="Gibbs R.A."/>
        </authorList>
    </citation>
    <scope>NUCLEOTIDE SEQUENCE</scope>
</reference>
<evidence type="ECO:0000259" key="7">
    <source>
        <dbReference type="PROSITE" id="PS50089"/>
    </source>
</evidence>
<dbReference type="OMA" id="MEQHINC"/>
<proteinExistence type="predicted"/>
<dbReference type="PANTHER" id="PTHR46016:SF1">
    <property type="entry name" value="RING-TYPE DOMAIN-CONTAINING PROTEIN"/>
    <property type="match status" value="1"/>
</dbReference>
<evidence type="ECO:0000256" key="6">
    <source>
        <dbReference type="SAM" id="Phobius"/>
    </source>
</evidence>
<name>A0A7M7N4C6_STRPU</name>
<dbReference type="InterPro" id="IPR017907">
    <property type="entry name" value="Znf_RING_CS"/>
</dbReference>
<dbReference type="EnsemblMetazoa" id="XM_030975203">
    <property type="protein sequence ID" value="XP_030831063"/>
    <property type="gene ID" value="LOC115920171"/>
</dbReference>
<dbReference type="PROSITE" id="PS50089">
    <property type="entry name" value="ZF_RING_2"/>
    <property type="match status" value="1"/>
</dbReference>
<dbReference type="OrthoDB" id="6270329at2759"/>
<dbReference type="InParanoid" id="A0A7M7N4C6"/>
<dbReference type="InterPro" id="IPR013083">
    <property type="entry name" value="Znf_RING/FYVE/PHD"/>
</dbReference>
<evidence type="ECO:0000256" key="5">
    <source>
        <dbReference type="SAM" id="MobiDB-lite"/>
    </source>
</evidence>
<keyword evidence="6" id="KW-0812">Transmembrane</keyword>
<evidence type="ECO:0000256" key="3">
    <source>
        <dbReference type="ARBA" id="ARBA00022833"/>
    </source>
</evidence>
<protein>
    <recommendedName>
        <fullName evidence="7">RING-type domain-containing protein</fullName>
    </recommendedName>
</protein>
<evidence type="ECO:0000256" key="4">
    <source>
        <dbReference type="PROSITE-ProRule" id="PRU00175"/>
    </source>
</evidence>
<dbReference type="PROSITE" id="PS00518">
    <property type="entry name" value="ZF_RING_1"/>
    <property type="match status" value="1"/>
</dbReference>
<dbReference type="GO" id="GO:0008270">
    <property type="term" value="F:zinc ion binding"/>
    <property type="evidence" value="ECO:0007669"/>
    <property type="project" value="UniProtKB-KW"/>
</dbReference>
<sequence length="308" mass="34670">MEQHINCLSLLCRFCGRRVETELGKKGHAYMVSDYHQLILQKFNIDISEDTSDIHPNKFCCTCYCQLTIKKPSNLTPKNWDSHKRTSDCQTCTHFKQTQAPGRPKKRKVGGRPPATTTPQSHFSKLGVSATKGNQKYNIDQDTFHIDDSLQFLLCSVCRSVVSCPVESPCNHLFCLDCISSLFAKVSVSCPLCDLQFHYSQTHTPATYIITLLHNLHVQCSLCKTSMHYTKTSGHSCQTSNCDHTYAKSNFVDLNTQQRQQIASDYLKSQMAKSHDGLSASIGLAGRGKVNATVLFTFISFIILYMYI</sequence>
<reference evidence="8" key="2">
    <citation type="submission" date="2021-01" db="UniProtKB">
        <authorList>
            <consortium name="EnsemblMetazoa"/>
        </authorList>
    </citation>
    <scope>IDENTIFICATION</scope>
</reference>
<keyword evidence="1" id="KW-0479">Metal-binding</keyword>
<feature type="region of interest" description="Disordered" evidence="5">
    <location>
        <begin position="96"/>
        <end position="121"/>
    </location>
</feature>
<evidence type="ECO:0000313" key="8">
    <source>
        <dbReference type="EnsemblMetazoa" id="XP_030831063"/>
    </source>
</evidence>
<feature type="transmembrane region" description="Helical" evidence="6">
    <location>
        <begin position="290"/>
        <end position="307"/>
    </location>
</feature>
<feature type="domain" description="RING-type" evidence="7">
    <location>
        <begin position="155"/>
        <end position="194"/>
    </location>
</feature>
<keyword evidence="9" id="KW-1185">Reference proteome</keyword>